<comment type="caution">
    <text evidence="1">The sequence shown here is derived from an EMBL/GenBank/DDBJ whole genome shotgun (WGS) entry which is preliminary data.</text>
</comment>
<accession>R3W4C9</accession>
<dbReference type="eggNOG" id="ENOG50305XD">
    <property type="taxonomic scope" value="Bacteria"/>
</dbReference>
<dbReference type="RefSeq" id="WP_010769449.1">
    <property type="nucleotide sequence ID" value="NZ_ASWE01000001.1"/>
</dbReference>
<evidence type="ECO:0000313" key="1">
    <source>
        <dbReference type="EMBL" id="EOL42462.1"/>
    </source>
</evidence>
<sequence length="268" mass="31488">MNKQHAYYQTLIEVVSEAFSNAEVKRQEKPRINKLIEETSQLFKQAEKEYRWLNEQENPLWEYEQLLVNGYQIDSYWSWGEVEHLSEHASIDYFICVSASGFVAGAVAKQGETYHNRLWPHILGDTSMTQALQSLRENIYQGQFVADNPFVNILHNQLTINARPDRLETLTFEQQRQITKENPKHYLDFTTMSDIQADVFYKVINSKLVSFNFFDALPDEKKGASVDYWTTYREALLLLAKGEVKEKNLQFVKINHPRRGMEYGLYIR</sequence>
<proteinExistence type="predicted"/>
<name>R3W4C9_9ENTE</name>
<dbReference type="OrthoDB" id="2181693at2"/>
<dbReference type="Proteomes" id="UP000013785">
    <property type="component" value="Unassembled WGS sequence"/>
</dbReference>
<gene>
    <name evidence="1" type="ORF">UC3_02814</name>
</gene>
<evidence type="ECO:0000313" key="2">
    <source>
        <dbReference type="Proteomes" id="UP000013785"/>
    </source>
</evidence>
<protein>
    <submittedName>
        <fullName evidence="1">Uncharacterized protein</fullName>
    </submittedName>
</protein>
<dbReference type="AlphaFoldDB" id="R3W4C9"/>
<dbReference type="EMBL" id="AJAT01000017">
    <property type="protein sequence ID" value="EOL42462.1"/>
    <property type="molecule type" value="Genomic_DNA"/>
</dbReference>
<keyword evidence="2" id="KW-1185">Reference proteome</keyword>
<dbReference type="HOGENOM" id="CLU_1037227_0_0_9"/>
<reference evidence="1 2" key="1">
    <citation type="submission" date="2013-02" db="EMBL/GenBank/DDBJ databases">
        <title>The Genome Sequence of Enterococcus phoeniculicola BAA-412.</title>
        <authorList>
            <consortium name="The Broad Institute Genome Sequencing Platform"/>
            <consortium name="The Broad Institute Genome Sequencing Center for Infectious Disease"/>
            <person name="Earl A.M."/>
            <person name="Gilmore M.S."/>
            <person name="Lebreton F."/>
            <person name="Walker B."/>
            <person name="Young S.K."/>
            <person name="Zeng Q."/>
            <person name="Gargeya S."/>
            <person name="Fitzgerald M."/>
            <person name="Haas B."/>
            <person name="Abouelleil A."/>
            <person name="Alvarado L."/>
            <person name="Arachchi H.M."/>
            <person name="Berlin A.M."/>
            <person name="Chapman S.B."/>
            <person name="Dewar J."/>
            <person name="Goldberg J."/>
            <person name="Griggs A."/>
            <person name="Gujja S."/>
            <person name="Hansen M."/>
            <person name="Howarth C."/>
            <person name="Imamovic A."/>
            <person name="Larimer J."/>
            <person name="McCowan C."/>
            <person name="Murphy C."/>
            <person name="Neiman D."/>
            <person name="Pearson M."/>
            <person name="Priest M."/>
            <person name="Roberts A."/>
            <person name="Saif S."/>
            <person name="Shea T."/>
            <person name="Sisk P."/>
            <person name="Sykes S."/>
            <person name="Wortman J."/>
            <person name="Nusbaum C."/>
            <person name="Birren B."/>
        </authorList>
    </citation>
    <scope>NUCLEOTIDE SEQUENCE [LARGE SCALE GENOMIC DNA]</scope>
    <source>
        <strain evidence="1 2">ATCC BAA-412</strain>
    </source>
</reference>
<dbReference type="PATRIC" id="fig|1158610.3.peg.2799"/>
<organism evidence="1 2">
    <name type="scientific">Enterococcus phoeniculicola ATCC BAA-412</name>
    <dbReference type="NCBI Taxonomy" id="1158610"/>
    <lineage>
        <taxon>Bacteria</taxon>
        <taxon>Bacillati</taxon>
        <taxon>Bacillota</taxon>
        <taxon>Bacilli</taxon>
        <taxon>Lactobacillales</taxon>
        <taxon>Enterococcaceae</taxon>
        <taxon>Enterococcus</taxon>
    </lineage>
</organism>